<evidence type="ECO:0000256" key="1">
    <source>
        <dbReference type="ARBA" id="ARBA00022475"/>
    </source>
</evidence>
<keyword evidence="3 7" id="KW-1133">Transmembrane helix</keyword>
<dbReference type="Pfam" id="PF02618">
    <property type="entry name" value="YceG"/>
    <property type="match status" value="1"/>
</dbReference>
<accession>Q1N4U5</accession>
<organism evidence="8 9">
    <name type="scientific">Bermanella marisrubri</name>
    <dbReference type="NCBI Taxonomy" id="207949"/>
    <lineage>
        <taxon>Bacteria</taxon>
        <taxon>Pseudomonadati</taxon>
        <taxon>Pseudomonadota</taxon>
        <taxon>Gammaproteobacteria</taxon>
        <taxon>Oceanospirillales</taxon>
        <taxon>Oceanospirillaceae</taxon>
        <taxon>Bermanella</taxon>
    </lineage>
</organism>
<dbReference type="CDD" id="cd08010">
    <property type="entry name" value="MltG_like"/>
    <property type="match status" value="1"/>
</dbReference>
<keyword evidence="1 7" id="KW-1003">Cell membrane</keyword>
<evidence type="ECO:0000256" key="7">
    <source>
        <dbReference type="HAMAP-Rule" id="MF_02065"/>
    </source>
</evidence>
<dbReference type="GO" id="GO:0005886">
    <property type="term" value="C:plasma membrane"/>
    <property type="evidence" value="ECO:0007669"/>
    <property type="project" value="UniProtKB-SubCell"/>
</dbReference>
<evidence type="ECO:0000256" key="3">
    <source>
        <dbReference type="ARBA" id="ARBA00022989"/>
    </source>
</evidence>
<evidence type="ECO:0000256" key="5">
    <source>
        <dbReference type="ARBA" id="ARBA00023239"/>
    </source>
</evidence>
<dbReference type="GO" id="GO:0008932">
    <property type="term" value="F:lytic endotransglycosylase activity"/>
    <property type="evidence" value="ECO:0007669"/>
    <property type="project" value="UniProtKB-UniRule"/>
</dbReference>
<keyword evidence="9" id="KW-1185">Reference proteome</keyword>
<name>Q1N4U5_9GAMM</name>
<dbReference type="HOGENOM" id="CLU_025574_0_2_6"/>
<protein>
    <recommendedName>
        <fullName evidence="7">Endolytic murein transglycosylase</fullName>
        <ecNumber evidence="7">4.2.2.29</ecNumber>
    </recommendedName>
    <alternativeName>
        <fullName evidence="7">Peptidoglycan lytic transglycosylase</fullName>
    </alternativeName>
    <alternativeName>
        <fullName evidence="7">Peptidoglycan polymerization terminase</fullName>
    </alternativeName>
</protein>
<gene>
    <name evidence="7" type="primary">mltG</name>
    <name evidence="8" type="ORF">RED65_01195</name>
</gene>
<keyword evidence="6 7" id="KW-0961">Cell wall biogenesis/degradation</keyword>
<dbReference type="Gene3D" id="3.30.1490.480">
    <property type="entry name" value="Endolytic murein transglycosylase"/>
    <property type="match status" value="1"/>
</dbReference>
<feature type="site" description="Important for catalytic activity" evidence="7">
    <location>
        <position position="212"/>
    </location>
</feature>
<evidence type="ECO:0000256" key="4">
    <source>
        <dbReference type="ARBA" id="ARBA00023136"/>
    </source>
</evidence>
<evidence type="ECO:0000313" key="8">
    <source>
        <dbReference type="EMBL" id="EAT13333.1"/>
    </source>
</evidence>
<evidence type="ECO:0000256" key="2">
    <source>
        <dbReference type="ARBA" id="ARBA00022692"/>
    </source>
</evidence>
<dbReference type="EC" id="4.2.2.29" evidence="7"/>
<keyword evidence="5 7" id="KW-0456">Lyase</keyword>
<dbReference type="Proteomes" id="UP000004263">
    <property type="component" value="Unassembled WGS sequence"/>
</dbReference>
<sequence>MNKRLGVVIVMLMMWFLGVCIYGIYQLERPLNLAESMVKTYPKGKPLSWFFLRLEEQGVIADVRPIMIIAKMTGDARKTKAGDYELTPEMTSWDVLNLLVAGDTVEYRVTLVEGQTVQQTLRRLAAHPQIKQDVPAEPDALMQYLGLEGHPEGRFFPDTYLFHSGTRASEILVRAQIRLETVLAEEWRDRQEGLPYDSPYEALIMASIIEKETAVPEERDEIAGVFVRRLQKNMRLQTDPTVIYGLGDRYKGNIRRKHLLEKTAYNTYRINGLPPTPIALVGREAIHAALNPAPGKTLYFVAKGNGYHHFSETLQEHNAAVRKYQIRKREKEYRSTPELNPVQ</sequence>
<reference evidence="8 9" key="1">
    <citation type="submission" date="2006-03" db="EMBL/GenBank/DDBJ databases">
        <authorList>
            <person name="Pinhassi J."/>
            <person name="Pedros-Alio C."/>
            <person name="Ferriera S."/>
            <person name="Johnson J."/>
            <person name="Kravitz S."/>
            <person name="Halpern A."/>
            <person name="Remington K."/>
            <person name="Beeson K."/>
            <person name="Tran B."/>
            <person name="Rogers Y.-H."/>
            <person name="Friedman R."/>
            <person name="Venter J.C."/>
        </authorList>
    </citation>
    <scope>NUCLEOTIDE SEQUENCE [LARGE SCALE GENOMIC DNA]</scope>
    <source>
        <strain evidence="8 9">RED65</strain>
    </source>
</reference>
<comment type="subcellular location">
    <subcellularLocation>
        <location evidence="7">Cell inner membrane</location>
        <topology evidence="7">Single-pass membrane protein</topology>
    </subcellularLocation>
</comment>
<proteinExistence type="inferred from homology"/>
<dbReference type="AlphaFoldDB" id="Q1N4U5"/>
<dbReference type="InterPro" id="IPR003770">
    <property type="entry name" value="MLTG-like"/>
</dbReference>
<evidence type="ECO:0000313" key="9">
    <source>
        <dbReference type="Proteomes" id="UP000004263"/>
    </source>
</evidence>
<keyword evidence="4 7" id="KW-0472">Membrane</keyword>
<comment type="caution">
    <text evidence="8">The sequence shown here is derived from an EMBL/GenBank/DDBJ whole genome shotgun (WGS) entry which is preliminary data.</text>
</comment>
<dbReference type="GO" id="GO:0071555">
    <property type="term" value="P:cell wall organization"/>
    <property type="evidence" value="ECO:0007669"/>
    <property type="project" value="UniProtKB-KW"/>
</dbReference>
<dbReference type="HAMAP" id="MF_02065">
    <property type="entry name" value="MltG"/>
    <property type="match status" value="1"/>
</dbReference>
<dbReference type="PANTHER" id="PTHR30518:SF2">
    <property type="entry name" value="ENDOLYTIC MUREIN TRANSGLYCOSYLASE"/>
    <property type="match status" value="1"/>
</dbReference>
<dbReference type="STRING" id="207949.RED65_01195"/>
<keyword evidence="7" id="KW-0997">Cell inner membrane</keyword>
<dbReference type="PANTHER" id="PTHR30518">
    <property type="entry name" value="ENDOLYTIC MUREIN TRANSGLYCOSYLASE"/>
    <property type="match status" value="1"/>
</dbReference>
<dbReference type="NCBIfam" id="TIGR00247">
    <property type="entry name" value="endolytic transglycosylase MltG"/>
    <property type="match status" value="1"/>
</dbReference>
<dbReference type="Gene3D" id="3.30.160.60">
    <property type="entry name" value="Classic Zinc Finger"/>
    <property type="match status" value="1"/>
</dbReference>
<feature type="transmembrane region" description="Helical" evidence="7">
    <location>
        <begin position="7"/>
        <end position="25"/>
    </location>
</feature>
<dbReference type="EMBL" id="AAQH01000002">
    <property type="protein sequence ID" value="EAT13333.1"/>
    <property type="molecule type" value="Genomic_DNA"/>
</dbReference>
<dbReference type="GO" id="GO:0009252">
    <property type="term" value="P:peptidoglycan biosynthetic process"/>
    <property type="evidence" value="ECO:0007669"/>
    <property type="project" value="UniProtKB-UniRule"/>
</dbReference>
<evidence type="ECO:0000256" key="6">
    <source>
        <dbReference type="ARBA" id="ARBA00023316"/>
    </source>
</evidence>
<dbReference type="OrthoDB" id="9814591at2"/>
<keyword evidence="2 7" id="KW-0812">Transmembrane</keyword>
<dbReference type="FunFam" id="3.30.160.60:FF:000242">
    <property type="entry name" value="Endolytic murein transglycosylase"/>
    <property type="match status" value="1"/>
</dbReference>
<dbReference type="RefSeq" id="WP_007017717.1">
    <property type="nucleotide sequence ID" value="NZ_CH724114.1"/>
</dbReference>
<comment type="similarity">
    <text evidence="7">Belongs to the transglycosylase MltG family.</text>
</comment>
<comment type="function">
    <text evidence="7">Functions as a peptidoglycan terminase that cleaves nascent peptidoglycan strands endolytically to terminate their elongation.</text>
</comment>
<comment type="catalytic activity">
    <reaction evidence="7">
        <text>a peptidoglycan chain = a peptidoglycan chain with N-acetyl-1,6-anhydromuramyl-[peptide] at the reducing end + a peptidoglycan chain with N-acetylglucosamine at the non-reducing end.</text>
        <dbReference type="EC" id="4.2.2.29"/>
    </reaction>
</comment>